<sequence length="164" mass="17507">MPEDYRPASEFLNAVIAETESVSEGQRAEENLRQLIALTRDVDRSNRDWATLLLAQAEIDTPNVREALVQAATFDDDDAVRGEATLGLATRDAGLALPLVQDALRGGSVTVPILEAAVLCAHPSLIPDLRVWALPSDNAYADELAAAALVACERAASATDRSEP</sequence>
<dbReference type="InterPro" id="IPR011989">
    <property type="entry name" value="ARM-like"/>
</dbReference>
<proteinExistence type="predicted"/>
<comment type="caution">
    <text evidence="1">The sequence shown here is derived from an EMBL/GenBank/DDBJ whole genome shotgun (WGS) entry which is preliminary data.</text>
</comment>
<reference evidence="1 2" key="1">
    <citation type="submission" date="2018-04" db="EMBL/GenBank/DDBJ databases">
        <title>The genome sequence of Caulobacter sp. 736.</title>
        <authorList>
            <person name="Gao J."/>
            <person name="Sun J."/>
        </authorList>
    </citation>
    <scope>NUCLEOTIDE SEQUENCE [LARGE SCALE GENOMIC DNA]</scope>
    <source>
        <strain evidence="1 2">736</strain>
    </source>
</reference>
<gene>
    <name evidence="1" type="ORF">DDF65_18925</name>
</gene>
<dbReference type="SUPFAM" id="SSF48371">
    <property type="entry name" value="ARM repeat"/>
    <property type="match status" value="1"/>
</dbReference>
<dbReference type="Gene3D" id="1.25.10.10">
    <property type="entry name" value="Leucine-rich Repeat Variant"/>
    <property type="match status" value="1"/>
</dbReference>
<dbReference type="Proteomes" id="UP000244913">
    <property type="component" value="Unassembled WGS sequence"/>
</dbReference>
<accession>A0A2T9J3G0</accession>
<dbReference type="EMBL" id="QDKP01000055">
    <property type="protein sequence ID" value="PVM74911.1"/>
    <property type="molecule type" value="Genomic_DNA"/>
</dbReference>
<dbReference type="AlphaFoldDB" id="A0A2T9J3G0"/>
<organism evidence="1 2">
    <name type="scientific">Caulobacter radicis</name>
    <dbReference type="NCBI Taxonomy" id="2172650"/>
    <lineage>
        <taxon>Bacteria</taxon>
        <taxon>Pseudomonadati</taxon>
        <taxon>Pseudomonadota</taxon>
        <taxon>Alphaproteobacteria</taxon>
        <taxon>Caulobacterales</taxon>
        <taxon>Caulobacteraceae</taxon>
        <taxon>Caulobacter</taxon>
    </lineage>
</organism>
<evidence type="ECO:0000313" key="1">
    <source>
        <dbReference type="EMBL" id="PVM74911.1"/>
    </source>
</evidence>
<name>A0A2T9J3G0_9CAUL</name>
<evidence type="ECO:0000313" key="2">
    <source>
        <dbReference type="Proteomes" id="UP000244913"/>
    </source>
</evidence>
<keyword evidence="1" id="KW-0456">Lyase</keyword>
<protein>
    <submittedName>
        <fullName evidence="1">Lyase</fullName>
    </submittedName>
</protein>
<dbReference type="InterPro" id="IPR016024">
    <property type="entry name" value="ARM-type_fold"/>
</dbReference>
<dbReference type="GO" id="GO:0016829">
    <property type="term" value="F:lyase activity"/>
    <property type="evidence" value="ECO:0007669"/>
    <property type="project" value="UniProtKB-KW"/>
</dbReference>
<dbReference type="RefSeq" id="WP_116569181.1">
    <property type="nucleotide sequence ID" value="NZ_QDKP01000055.1"/>
</dbReference>
<keyword evidence="2" id="KW-1185">Reference proteome</keyword>